<sequence length="104" mass="11708">MCASPVPISTSKTTVLDRQDGNSSASCPRHRFFSPLFYPAGEEFKNLILFLLHISSPPFLPFPSRERIYSYFETLILVVLVEAPVVSACHLSRCHVRCYPACET</sequence>
<dbReference type="AlphaFoldDB" id="A0AAV8R7U9"/>
<evidence type="ECO:0000256" key="1">
    <source>
        <dbReference type="SAM" id="MobiDB-lite"/>
    </source>
</evidence>
<dbReference type="EMBL" id="JAQQAF010000004">
    <property type="protein sequence ID" value="KAJ8490831.1"/>
    <property type="molecule type" value="Genomic_DNA"/>
</dbReference>
<comment type="caution">
    <text evidence="2">The sequence shown here is derived from an EMBL/GenBank/DDBJ whole genome shotgun (WGS) entry which is preliminary data.</text>
</comment>
<evidence type="ECO:0000313" key="3">
    <source>
        <dbReference type="Proteomes" id="UP001222027"/>
    </source>
</evidence>
<keyword evidence="3" id="KW-1185">Reference proteome</keyword>
<name>A0AAV8R7U9_ENSVE</name>
<gene>
    <name evidence="2" type="ORF">OPV22_012552</name>
</gene>
<dbReference type="Proteomes" id="UP001222027">
    <property type="component" value="Unassembled WGS sequence"/>
</dbReference>
<feature type="region of interest" description="Disordered" evidence="1">
    <location>
        <begin position="1"/>
        <end position="25"/>
    </location>
</feature>
<organism evidence="2 3">
    <name type="scientific">Ensete ventricosum</name>
    <name type="common">Abyssinian banana</name>
    <name type="synonym">Musa ensete</name>
    <dbReference type="NCBI Taxonomy" id="4639"/>
    <lineage>
        <taxon>Eukaryota</taxon>
        <taxon>Viridiplantae</taxon>
        <taxon>Streptophyta</taxon>
        <taxon>Embryophyta</taxon>
        <taxon>Tracheophyta</taxon>
        <taxon>Spermatophyta</taxon>
        <taxon>Magnoliopsida</taxon>
        <taxon>Liliopsida</taxon>
        <taxon>Zingiberales</taxon>
        <taxon>Musaceae</taxon>
        <taxon>Ensete</taxon>
    </lineage>
</organism>
<proteinExistence type="predicted"/>
<evidence type="ECO:0000313" key="2">
    <source>
        <dbReference type="EMBL" id="KAJ8490831.1"/>
    </source>
</evidence>
<accession>A0AAV8R7U9</accession>
<reference evidence="2 3" key="1">
    <citation type="submission" date="2022-12" db="EMBL/GenBank/DDBJ databases">
        <title>Chromosome-scale assembly of the Ensete ventricosum genome.</title>
        <authorList>
            <person name="Dussert Y."/>
            <person name="Stocks J."/>
            <person name="Wendawek A."/>
            <person name="Woldeyes F."/>
            <person name="Nichols R.A."/>
            <person name="Borrell J.S."/>
        </authorList>
    </citation>
    <scope>NUCLEOTIDE SEQUENCE [LARGE SCALE GENOMIC DNA]</scope>
    <source>
        <strain evidence="3">cv. Maze</strain>
        <tissue evidence="2">Seeds</tissue>
    </source>
</reference>
<protein>
    <submittedName>
        <fullName evidence="2">Uncharacterized protein</fullName>
    </submittedName>
</protein>